<feature type="transmembrane region" description="Helical" evidence="1">
    <location>
        <begin position="36"/>
        <end position="53"/>
    </location>
</feature>
<accession>A8LRM1</accession>
<dbReference type="Proteomes" id="UP000006833">
    <property type="component" value="Chromosome"/>
</dbReference>
<dbReference type="EMBL" id="CP000830">
    <property type="protein sequence ID" value="ABV94052.1"/>
    <property type="molecule type" value="Genomic_DNA"/>
</dbReference>
<evidence type="ECO:0000313" key="3">
    <source>
        <dbReference type="Proteomes" id="UP000006833"/>
    </source>
</evidence>
<dbReference type="HOGENOM" id="CLU_125998_1_0_5"/>
<keyword evidence="3" id="KW-1185">Reference proteome</keyword>
<gene>
    <name evidence="2" type="ordered locus">Dshi_2316</name>
</gene>
<feature type="transmembrane region" description="Helical" evidence="1">
    <location>
        <begin position="110"/>
        <end position="138"/>
    </location>
</feature>
<dbReference type="RefSeq" id="WP_012178983.1">
    <property type="nucleotide sequence ID" value="NC_009952.1"/>
</dbReference>
<dbReference type="KEGG" id="dsh:Dshi_2316"/>
<name>A8LRM1_DINSH</name>
<keyword evidence="1" id="KW-1133">Transmembrane helix</keyword>
<reference evidence="3" key="1">
    <citation type="journal article" date="2010" name="ISME J.">
        <title>The complete genome sequence of the algal symbiont Dinoroseobacter shibae: a hitchhiker's guide to life in the sea.</title>
        <authorList>
            <person name="Wagner-Dobler I."/>
            <person name="Ballhausen B."/>
            <person name="Berger M."/>
            <person name="Brinkhoff T."/>
            <person name="Buchholz I."/>
            <person name="Bunk B."/>
            <person name="Cypionka H."/>
            <person name="Daniel R."/>
            <person name="Drepper T."/>
            <person name="Gerdts G."/>
            <person name="Hahnke S."/>
            <person name="Han C."/>
            <person name="Jahn D."/>
            <person name="Kalhoefer D."/>
            <person name="Kiss H."/>
            <person name="Klenk H.P."/>
            <person name="Kyrpides N."/>
            <person name="Liebl W."/>
            <person name="Liesegang H."/>
            <person name="Meincke L."/>
            <person name="Pati A."/>
            <person name="Petersen J."/>
            <person name="Piekarski T."/>
            <person name="Pommerenke C."/>
            <person name="Pradella S."/>
            <person name="Pukall R."/>
            <person name="Rabus R."/>
            <person name="Stackebrandt E."/>
            <person name="Thole S."/>
            <person name="Thompson L."/>
            <person name="Tielen P."/>
            <person name="Tomasch J."/>
            <person name="von Jan M."/>
            <person name="Wanphrut N."/>
            <person name="Wichels A."/>
            <person name="Zech H."/>
            <person name="Simon M."/>
        </authorList>
    </citation>
    <scope>NUCLEOTIDE SEQUENCE [LARGE SCALE GENOMIC DNA]</scope>
    <source>
        <strain evidence="3">DSM 16493 / NCIMB 14021 / DFL 12</strain>
    </source>
</reference>
<keyword evidence="1" id="KW-0812">Transmembrane</keyword>
<dbReference type="NCBIfam" id="NF033773">
    <property type="entry name" value="tellur_TrgA"/>
    <property type="match status" value="1"/>
</dbReference>
<organism evidence="2 3">
    <name type="scientific">Dinoroseobacter shibae (strain DSM 16493 / NCIMB 14021 / DFL 12)</name>
    <dbReference type="NCBI Taxonomy" id="398580"/>
    <lineage>
        <taxon>Bacteria</taxon>
        <taxon>Pseudomonadati</taxon>
        <taxon>Pseudomonadota</taxon>
        <taxon>Alphaproteobacteria</taxon>
        <taxon>Rhodobacterales</taxon>
        <taxon>Roseobacteraceae</taxon>
        <taxon>Dinoroseobacter</taxon>
    </lineage>
</organism>
<proteinExistence type="predicted"/>
<evidence type="ECO:0000256" key="1">
    <source>
        <dbReference type="SAM" id="Phobius"/>
    </source>
</evidence>
<dbReference type="STRING" id="398580.Dshi_2316"/>
<dbReference type="AlphaFoldDB" id="A8LRM1"/>
<sequence length="146" mass="15504">MPTGAKLFGAIIFCLTGALAAWIGIPGLPDERAPGVLVPLSALTGIWFGWRLAGAHAGPSLRRSFALSVRTVTLMMLTTLFLIAGEEAYQRSIKLRYDGPIEAVTDIANLMLFFGAMAIQGPVFTVLGLGVLIGTVFVRWAGRSLA</sequence>
<dbReference type="InterPro" id="IPR047784">
    <property type="entry name" value="TrgA"/>
</dbReference>
<keyword evidence="1" id="KW-0472">Membrane</keyword>
<evidence type="ECO:0000313" key="2">
    <source>
        <dbReference type="EMBL" id="ABV94052.1"/>
    </source>
</evidence>
<evidence type="ECO:0008006" key="4">
    <source>
        <dbReference type="Google" id="ProtNLM"/>
    </source>
</evidence>
<dbReference type="OrthoDB" id="7869508at2"/>
<feature type="transmembrane region" description="Helical" evidence="1">
    <location>
        <begin position="65"/>
        <end position="85"/>
    </location>
</feature>
<protein>
    <recommendedName>
        <fullName evidence="4">Tellurite resistance protein</fullName>
    </recommendedName>
</protein>